<proteinExistence type="inferred from homology"/>
<dbReference type="PIRSF" id="PIRSF001563">
    <property type="entry name" value="Folylpolyglu_synth"/>
    <property type="match status" value="1"/>
</dbReference>
<dbReference type="Proteomes" id="UP001375370">
    <property type="component" value="Chromosome"/>
</dbReference>
<comment type="catalytic activity">
    <reaction evidence="9">
        <text>(6S)-5,6,7,8-tetrahydrofolyl-(gamma-L-Glu)(n) + L-glutamate + ATP = (6S)-5,6,7,8-tetrahydrofolyl-(gamma-L-Glu)(n+1) + ADP + phosphate + H(+)</text>
        <dbReference type="Rhea" id="RHEA:10580"/>
        <dbReference type="Rhea" id="RHEA-COMP:14738"/>
        <dbReference type="Rhea" id="RHEA-COMP:14740"/>
        <dbReference type="ChEBI" id="CHEBI:15378"/>
        <dbReference type="ChEBI" id="CHEBI:29985"/>
        <dbReference type="ChEBI" id="CHEBI:30616"/>
        <dbReference type="ChEBI" id="CHEBI:43474"/>
        <dbReference type="ChEBI" id="CHEBI:141005"/>
        <dbReference type="ChEBI" id="CHEBI:456216"/>
        <dbReference type="EC" id="6.3.2.17"/>
    </reaction>
</comment>
<feature type="domain" description="Mur ligase C-terminal" evidence="11">
    <location>
        <begin position="307"/>
        <end position="428"/>
    </location>
</feature>
<keyword evidence="3 10" id="KW-0436">Ligase</keyword>
<evidence type="ECO:0000256" key="10">
    <source>
        <dbReference type="PIRNR" id="PIRNR001563"/>
    </source>
</evidence>
<protein>
    <recommendedName>
        <fullName evidence="2">tetrahydrofolate synthase</fullName>
        <ecNumber evidence="2">6.3.2.17</ecNumber>
    </recommendedName>
    <alternativeName>
        <fullName evidence="8">Tetrahydrofolylpolyglutamate synthase</fullName>
    </alternativeName>
</protein>
<evidence type="ECO:0000256" key="2">
    <source>
        <dbReference type="ARBA" id="ARBA00013025"/>
    </source>
</evidence>
<keyword evidence="6 10" id="KW-0067">ATP-binding</keyword>
<dbReference type="GO" id="GO:0016874">
    <property type="term" value="F:ligase activity"/>
    <property type="evidence" value="ECO:0007669"/>
    <property type="project" value="UniProtKB-KW"/>
</dbReference>
<evidence type="ECO:0000256" key="8">
    <source>
        <dbReference type="ARBA" id="ARBA00030592"/>
    </source>
</evidence>
<evidence type="ECO:0000256" key="1">
    <source>
        <dbReference type="ARBA" id="ARBA00008276"/>
    </source>
</evidence>
<dbReference type="Gene3D" id="3.40.1190.10">
    <property type="entry name" value="Mur-like, catalytic domain"/>
    <property type="match status" value="1"/>
</dbReference>
<dbReference type="EMBL" id="CP146612">
    <property type="protein sequence ID" value="WWX26242.1"/>
    <property type="molecule type" value="Genomic_DNA"/>
</dbReference>
<accession>A0ABZ2J5P1</accession>
<dbReference type="Pfam" id="PF08245">
    <property type="entry name" value="Mur_ligase_M"/>
    <property type="match status" value="1"/>
</dbReference>
<comment type="similarity">
    <text evidence="1 10">Belongs to the folylpolyglutamate synthase family.</text>
</comment>
<gene>
    <name evidence="13" type="ORF">V8247_04530</name>
</gene>
<keyword evidence="14" id="KW-1185">Reference proteome</keyword>
<dbReference type="InterPro" id="IPR004101">
    <property type="entry name" value="Mur_ligase_C"/>
</dbReference>
<reference evidence="13 14" key="1">
    <citation type="submission" date="2024-03" db="EMBL/GenBank/DDBJ databases">
        <title>A Dehalogenimonas Isolated from Estuarine Sediments Dihaloeliminates Chlorinated Alkanes.</title>
        <authorList>
            <person name="Yang Y."/>
            <person name="Wang H."/>
        </authorList>
    </citation>
    <scope>NUCLEOTIDE SEQUENCE [LARGE SCALE GENOMIC DNA]</scope>
    <source>
        <strain evidence="13 14">W</strain>
    </source>
</reference>
<dbReference type="PROSITE" id="PS01012">
    <property type="entry name" value="FOLYLPOLYGLU_SYNT_2"/>
    <property type="match status" value="1"/>
</dbReference>
<sequence length="443" mass="47290">MINSDYQAALDWLYGFVDFEVVSRSRDPGRFDLRRVALLLDKTGNPHLNARTVHIAGSKGKGSTAAMIYAVLCRAGYKTGLYTSPHLVETTERFKFNGTDITPAEFAGLSALLVSPVAAINAEARFGKLTTFEIMTVLAFMFFAGKGAEWQVIETGLGGRLDATNVVSPVLSVITPVSLEHTEVLGSTLTEIAREKAGIIKPGVPVVCAPQQPEAMAVITAVAADRNASLVEVDPDDLTSSNYASGGQNFRLKGRLAAYDIRLPLLGSYQRVNAATAVTALEVLVAQALVLTGRDIEQGLTAVDWPGRFQVVGQQPWLILDGAHSPAAAEELKQSLQAFFSERPRPAVLVVGVSSDKDIDGMAEILGPEFDNIVIVRADHPRAMELGRLRDAFGNCNRVIYQADNVGDALQLGRSLAGADGLVCVTGSLFVVGAAMRVLKPVA</sequence>
<evidence type="ECO:0000313" key="13">
    <source>
        <dbReference type="EMBL" id="WWX26242.1"/>
    </source>
</evidence>
<dbReference type="InterPro" id="IPR013221">
    <property type="entry name" value="Mur_ligase_cen"/>
</dbReference>
<evidence type="ECO:0000313" key="14">
    <source>
        <dbReference type="Proteomes" id="UP001375370"/>
    </source>
</evidence>
<keyword evidence="4" id="KW-0479">Metal-binding</keyword>
<dbReference type="PANTHER" id="PTHR11136:SF0">
    <property type="entry name" value="DIHYDROFOLATE SYNTHETASE-RELATED"/>
    <property type="match status" value="1"/>
</dbReference>
<dbReference type="Gene3D" id="3.90.190.20">
    <property type="entry name" value="Mur ligase, C-terminal domain"/>
    <property type="match status" value="1"/>
</dbReference>
<evidence type="ECO:0000256" key="4">
    <source>
        <dbReference type="ARBA" id="ARBA00022723"/>
    </source>
</evidence>
<dbReference type="Pfam" id="PF02875">
    <property type="entry name" value="Mur_ligase_C"/>
    <property type="match status" value="1"/>
</dbReference>
<dbReference type="NCBIfam" id="TIGR01499">
    <property type="entry name" value="folC"/>
    <property type="match status" value="1"/>
</dbReference>
<dbReference type="SUPFAM" id="SSF53623">
    <property type="entry name" value="MurD-like peptide ligases, catalytic domain"/>
    <property type="match status" value="1"/>
</dbReference>
<keyword evidence="7" id="KW-0460">Magnesium</keyword>
<dbReference type="InterPro" id="IPR018109">
    <property type="entry name" value="Folylpolyglutamate_synth_CS"/>
</dbReference>
<dbReference type="PANTHER" id="PTHR11136">
    <property type="entry name" value="FOLYLPOLYGLUTAMATE SYNTHASE-RELATED"/>
    <property type="match status" value="1"/>
</dbReference>
<dbReference type="InterPro" id="IPR001645">
    <property type="entry name" value="Folylpolyglutamate_synth"/>
</dbReference>
<dbReference type="InterPro" id="IPR036565">
    <property type="entry name" value="Mur-like_cat_sf"/>
</dbReference>
<evidence type="ECO:0000256" key="5">
    <source>
        <dbReference type="ARBA" id="ARBA00022741"/>
    </source>
</evidence>
<evidence type="ECO:0000256" key="7">
    <source>
        <dbReference type="ARBA" id="ARBA00022842"/>
    </source>
</evidence>
<dbReference type="EC" id="6.3.2.17" evidence="2"/>
<evidence type="ECO:0000259" key="12">
    <source>
        <dbReference type="Pfam" id="PF08245"/>
    </source>
</evidence>
<name>A0ABZ2J5P1_9CHLR</name>
<dbReference type="RefSeq" id="WP_338739220.1">
    <property type="nucleotide sequence ID" value="NZ_CP146612.1"/>
</dbReference>
<evidence type="ECO:0000256" key="9">
    <source>
        <dbReference type="ARBA" id="ARBA00047493"/>
    </source>
</evidence>
<feature type="domain" description="Mur ligase central" evidence="12">
    <location>
        <begin position="55"/>
        <end position="280"/>
    </location>
</feature>
<evidence type="ECO:0000259" key="11">
    <source>
        <dbReference type="Pfam" id="PF02875"/>
    </source>
</evidence>
<keyword evidence="5 10" id="KW-0547">Nucleotide-binding</keyword>
<dbReference type="SUPFAM" id="SSF53244">
    <property type="entry name" value="MurD-like peptide ligases, peptide-binding domain"/>
    <property type="match status" value="1"/>
</dbReference>
<evidence type="ECO:0000256" key="6">
    <source>
        <dbReference type="ARBA" id="ARBA00022840"/>
    </source>
</evidence>
<dbReference type="InterPro" id="IPR036615">
    <property type="entry name" value="Mur_ligase_C_dom_sf"/>
</dbReference>
<organism evidence="13 14">
    <name type="scientific">Candidatus Dehalogenimonas loeffleri</name>
    <dbReference type="NCBI Taxonomy" id="3127115"/>
    <lineage>
        <taxon>Bacteria</taxon>
        <taxon>Bacillati</taxon>
        <taxon>Chloroflexota</taxon>
        <taxon>Dehalococcoidia</taxon>
        <taxon>Dehalococcoidales</taxon>
        <taxon>Dehalococcoidaceae</taxon>
        <taxon>Dehalogenimonas</taxon>
    </lineage>
</organism>
<evidence type="ECO:0000256" key="3">
    <source>
        <dbReference type="ARBA" id="ARBA00022598"/>
    </source>
</evidence>